<accession>A0ABT0L8K9</accession>
<keyword evidence="3 6" id="KW-0489">Methyltransferase</keyword>
<evidence type="ECO:0000313" key="7">
    <source>
        <dbReference type="EMBL" id="MCL1124034.1"/>
    </source>
</evidence>
<comment type="subcellular location">
    <subcellularLocation>
        <location evidence="6">Cytoplasm</location>
    </subcellularLocation>
</comment>
<dbReference type="SUPFAM" id="SSF53335">
    <property type="entry name" value="S-adenosyl-L-methionine-dependent methyltransferases"/>
    <property type="match status" value="1"/>
</dbReference>
<dbReference type="Pfam" id="PF05971">
    <property type="entry name" value="Methyltransf_10"/>
    <property type="match status" value="1"/>
</dbReference>
<dbReference type="EMBL" id="JAKIKS010000016">
    <property type="protein sequence ID" value="MCL1124034.1"/>
    <property type="molecule type" value="Genomic_DNA"/>
</dbReference>
<proteinExistence type="inferred from homology"/>
<keyword evidence="5 6" id="KW-0949">S-adenosyl-L-methionine</keyword>
<evidence type="ECO:0000256" key="4">
    <source>
        <dbReference type="ARBA" id="ARBA00022679"/>
    </source>
</evidence>
<dbReference type="HAMAP" id="MF_01848">
    <property type="entry name" value="23SrRNA_methyltr_F"/>
    <property type="match status" value="1"/>
</dbReference>
<dbReference type="InterPro" id="IPR029063">
    <property type="entry name" value="SAM-dependent_MTases_sf"/>
</dbReference>
<comment type="function">
    <text evidence="6">Specifically methylates the adenine in position 1618 of 23S rRNA.</text>
</comment>
<comment type="similarity">
    <text evidence="6">Belongs to the methyltransferase superfamily. METTL16/RlmF family.</text>
</comment>
<dbReference type="PANTHER" id="PTHR13393">
    <property type="entry name" value="SAM-DEPENDENT METHYLTRANSFERASE"/>
    <property type="match status" value="1"/>
</dbReference>
<dbReference type="InterPro" id="IPR016909">
    <property type="entry name" value="rRNA_lsu_MeTfrase_F"/>
</dbReference>
<comment type="caution">
    <text evidence="7">The sequence shown here is derived from an EMBL/GenBank/DDBJ whole genome shotgun (WGS) entry which is preliminary data.</text>
</comment>
<name>A0ABT0L8K9_9GAMM</name>
<dbReference type="NCBIfam" id="NF008725">
    <property type="entry name" value="PRK11727.1"/>
    <property type="match status" value="1"/>
</dbReference>
<dbReference type="PIRSF" id="PIRSF029038">
    <property type="entry name" value="Mtase_YbiN_prd"/>
    <property type="match status" value="1"/>
</dbReference>
<evidence type="ECO:0000256" key="3">
    <source>
        <dbReference type="ARBA" id="ARBA00022603"/>
    </source>
</evidence>
<organism evidence="7 8">
    <name type="scientific">Shewanella surugensis</name>
    <dbReference type="NCBI Taxonomy" id="212020"/>
    <lineage>
        <taxon>Bacteria</taxon>
        <taxon>Pseudomonadati</taxon>
        <taxon>Pseudomonadota</taxon>
        <taxon>Gammaproteobacteria</taxon>
        <taxon>Alteromonadales</taxon>
        <taxon>Shewanellaceae</taxon>
        <taxon>Shewanella</taxon>
    </lineage>
</organism>
<dbReference type="RefSeq" id="WP_248939314.1">
    <property type="nucleotide sequence ID" value="NZ_JAKIKS010000016.1"/>
</dbReference>
<evidence type="ECO:0000256" key="2">
    <source>
        <dbReference type="ARBA" id="ARBA00022552"/>
    </source>
</evidence>
<gene>
    <name evidence="6 7" type="primary">rlmF</name>
    <name evidence="7" type="ORF">L2764_05970</name>
</gene>
<keyword evidence="4 6" id="KW-0808">Transferase</keyword>
<keyword evidence="2 6" id="KW-0698">rRNA processing</keyword>
<reference evidence="7 8" key="1">
    <citation type="submission" date="2022-01" db="EMBL/GenBank/DDBJ databases">
        <title>Whole genome-based taxonomy of the Shewanellaceae.</title>
        <authorList>
            <person name="Martin-Rodriguez A.J."/>
        </authorList>
    </citation>
    <scope>NUCLEOTIDE SEQUENCE [LARGE SCALE GENOMIC DNA]</scope>
    <source>
        <strain evidence="7 8">DSM 17177</strain>
    </source>
</reference>
<evidence type="ECO:0000256" key="5">
    <source>
        <dbReference type="ARBA" id="ARBA00022691"/>
    </source>
</evidence>
<comment type="catalytic activity">
    <reaction evidence="6">
        <text>adenosine(1618) in 23S rRNA + S-adenosyl-L-methionine = N(6)-methyladenosine(1618) in 23S rRNA + S-adenosyl-L-homocysteine + H(+)</text>
        <dbReference type="Rhea" id="RHEA:16497"/>
        <dbReference type="Rhea" id="RHEA-COMP:10229"/>
        <dbReference type="Rhea" id="RHEA-COMP:10231"/>
        <dbReference type="ChEBI" id="CHEBI:15378"/>
        <dbReference type="ChEBI" id="CHEBI:57856"/>
        <dbReference type="ChEBI" id="CHEBI:59789"/>
        <dbReference type="ChEBI" id="CHEBI:74411"/>
        <dbReference type="ChEBI" id="CHEBI:74449"/>
        <dbReference type="EC" id="2.1.1.181"/>
    </reaction>
</comment>
<protein>
    <recommendedName>
        <fullName evidence="6">Ribosomal RNA large subunit methyltransferase F</fullName>
        <ecNumber evidence="6">2.1.1.181</ecNumber>
    </recommendedName>
    <alternativeName>
        <fullName evidence="6">23S rRNA mA1618 methyltransferase</fullName>
    </alternativeName>
    <alternativeName>
        <fullName evidence="6">rRNA adenine N-6-methyltransferase</fullName>
    </alternativeName>
</protein>
<dbReference type="GO" id="GO:0052907">
    <property type="term" value="F:23S rRNA (adenine(1618)-N(6))-methyltransferase activity"/>
    <property type="evidence" value="ECO:0007669"/>
    <property type="project" value="UniProtKB-EC"/>
</dbReference>
<dbReference type="Gene3D" id="3.40.50.150">
    <property type="entry name" value="Vaccinia Virus protein VP39"/>
    <property type="match status" value="1"/>
</dbReference>
<evidence type="ECO:0000313" key="8">
    <source>
        <dbReference type="Proteomes" id="UP001203423"/>
    </source>
</evidence>
<sequence length="330" mass="37266">MTNGASSSIKHKGLHSRNVHNVGYDFPSLIKDSPDFEQYVRPNHYGDLSIDFSDPMAVKALNKALLKQFYHIDYWDIPEGFLCPPIPGRVDYIHHVADLLSVEGKVPKGHKVKALDIGTGANAIYPLLGIQTYGWQFTASDIDILAIDNVVKIINKNTIIKGKLALRLQDKPDNIFQSVIQPNDRFNVTLCNPPFHASLAEANAGNERKVKNLAINRSKKNHSDVVKASETSQVALNFGGQNAELWCEGGERQFLQRMINESKNFSQQCQWFTSLISKKDNLISCHKILKDVKAQQIKVIEMKQGNKQTRILCWSFLNKKQADLWLDFHA</sequence>
<evidence type="ECO:0000256" key="6">
    <source>
        <dbReference type="HAMAP-Rule" id="MF_01848"/>
    </source>
</evidence>
<evidence type="ECO:0000256" key="1">
    <source>
        <dbReference type="ARBA" id="ARBA00022490"/>
    </source>
</evidence>
<dbReference type="CDD" id="cd02440">
    <property type="entry name" value="AdoMet_MTases"/>
    <property type="match status" value="1"/>
</dbReference>
<keyword evidence="1 6" id="KW-0963">Cytoplasm</keyword>
<dbReference type="Proteomes" id="UP001203423">
    <property type="component" value="Unassembled WGS sequence"/>
</dbReference>
<dbReference type="InterPro" id="IPR010286">
    <property type="entry name" value="METTL16/RlmF"/>
</dbReference>
<keyword evidence="8" id="KW-1185">Reference proteome</keyword>
<dbReference type="PANTHER" id="PTHR13393:SF0">
    <property type="entry name" value="RNA N6-ADENOSINE-METHYLTRANSFERASE METTL16"/>
    <property type="match status" value="1"/>
</dbReference>
<dbReference type="EC" id="2.1.1.181" evidence="6"/>